<feature type="domain" description="PDZ" evidence="4">
    <location>
        <begin position="762"/>
        <end position="840"/>
    </location>
</feature>
<dbReference type="InterPro" id="IPR000008">
    <property type="entry name" value="C2_dom"/>
</dbReference>
<reference evidence="5" key="1">
    <citation type="submission" date="2020-08" db="EMBL/GenBank/DDBJ databases">
        <title>Genome sequencing and assembly of the red palm weevil Rhynchophorus ferrugineus.</title>
        <authorList>
            <person name="Dias G.B."/>
            <person name="Bergman C.M."/>
            <person name="Manee M."/>
        </authorList>
    </citation>
    <scope>NUCLEOTIDE SEQUENCE</scope>
    <source>
        <strain evidence="5">AA-2017</strain>
        <tissue evidence="5">Whole larva</tissue>
    </source>
</reference>
<feature type="compositionally biased region" description="Polar residues" evidence="1">
    <location>
        <begin position="52"/>
        <end position="63"/>
    </location>
</feature>
<feature type="compositionally biased region" description="Basic residues" evidence="1">
    <location>
        <begin position="64"/>
        <end position="83"/>
    </location>
</feature>
<dbReference type="Gene3D" id="1.20.900.10">
    <property type="entry name" value="Dbl homology (DH) domain"/>
    <property type="match status" value="1"/>
</dbReference>
<dbReference type="InterPro" id="IPR041489">
    <property type="entry name" value="PDZ_6"/>
</dbReference>
<protein>
    <submittedName>
        <fullName evidence="5">Uncharacterized protein</fullName>
    </submittedName>
</protein>
<dbReference type="Gene3D" id="2.30.29.30">
    <property type="entry name" value="Pleckstrin-homology domain (PH domain)/Phosphotyrosine-binding domain (PTB)"/>
    <property type="match status" value="1"/>
</dbReference>
<dbReference type="Pfam" id="PF00168">
    <property type="entry name" value="C2"/>
    <property type="match status" value="1"/>
</dbReference>
<feature type="region of interest" description="Disordered" evidence="1">
    <location>
        <begin position="1379"/>
        <end position="1399"/>
    </location>
</feature>
<dbReference type="GO" id="GO:0005085">
    <property type="term" value="F:guanyl-nucleotide exchange factor activity"/>
    <property type="evidence" value="ECO:0007669"/>
    <property type="project" value="InterPro"/>
</dbReference>
<dbReference type="Gene3D" id="2.60.40.150">
    <property type="entry name" value="C2 domain"/>
    <property type="match status" value="1"/>
</dbReference>
<feature type="compositionally biased region" description="Basic and acidic residues" evidence="1">
    <location>
        <begin position="126"/>
        <end position="135"/>
    </location>
</feature>
<accession>A0A834HSR6</accession>
<dbReference type="EMBL" id="JAACXV010014440">
    <property type="protein sequence ID" value="KAF7267264.1"/>
    <property type="molecule type" value="Genomic_DNA"/>
</dbReference>
<dbReference type="PANTHER" id="PTHR46848">
    <property type="entry name" value="REGULATOR OF G-PROTEIN SIGNALING 3"/>
    <property type="match status" value="1"/>
</dbReference>
<dbReference type="InterPro" id="IPR000219">
    <property type="entry name" value="DH_dom"/>
</dbReference>
<keyword evidence="6" id="KW-1185">Reference proteome</keyword>
<dbReference type="Pfam" id="PF17820">
    <property type="entry name" value="PDZ_6"/>
    <property type="match status" value="1"/>
</dbReference>
<dbReference type="SUPFAM" id="SSF49562">
    <property type="entry name" value="C2 domain (Calcium/lipid-binding domain, CaLB)"/>
    <property type="match status" value="1"/>
</dbReference>
<evidence type="ECO:0000259" key="4">
    <source>
        <dbReference type="PROSITE" id="PS50106"/>
    </source>
</evidence>
<dbReference type="SUPFAM" id="SSF48065">
    <property type="entry name" value="DBL homology domain (DH-domain)"/>
    <property type="match status" value="1"/>
</dbReference>
<comment type="caution">
    <text evidence="5">The sequence shown here is derived from an EMBL/GenBank/DDBJ whole genome shotgun (WGS) entry which is preliminary data.</text>
</comment>
<dbReference type="InterPro" id="IPR035892">
    <property type="entry name" value="C2_domain_sf"/>
</dbReference>
<dbReference type="Proteomes" id="UP000625711">
    <property type="component" value="Unassembled WGS sequence"/>
</dbReference>
<dbReference type="InterPro" id="IPR036034">
    <property type="entry name" value="PDZ_sf"/>
</dbReference>
<dbReference type="InterPro" id="IPR011993">
    <property type="entry name" value="PH-like_dom_sf"/>
</dbReference>
<organism evidence="5 6">
    <name type="scientific">Rhynchophorus ferrugineus</name>
    <name type="common">Red palm weevil</name>
    <name type="synonym">Curculio ferrugineus</name>
    <dbReference type="NCBI Taxonomy" id="354439"/>
    <lineage>
        <taxon>Eukaryota</taxon>
        <taxon>Metazoa</taxon>
        <taxon>Ecdysozoa</taxon>
        <taxon>Arthropoda</taxon>
        <taxon>Hexapoda</taxon>
        <taxon>Insecta</taxon>
        <taxon>Pterygota</taxon>
        <taxon>Neoptera</taxon>
        <taxon>Endopterygota</taxon>
        <taxon>Coleoptera</taxon>
        <taxon>Polyphaga</taxon>
        <taxon>Cucujiformia</taxon>
        <taxon>Curculionidae</taxon>
        <taxon>Dryophthorinae</taxon>
        <taxon>Rhynchophorus</taxon>
    </lineage>
</organism>
<name>A0A834HSR6_RHYFE</name>
<dbReference type="PROSITE" id="PS50004">
    <property type="entry name" value="C2"/>
    <property type="match status" value="1"/>
</dbReference>
<dbReference type="GO" id="GO:0005634">
    <property type="term" value="C:nucleus"/>
    <property type="evidence" value="ECO:0007669"/>
    <property type="project" value="TreeGrafter"/>
</dbReference>
<feature type="compositionally biased region" description="Basic and acidic residues" evidence="1">
    <location>
        <begin position="144"/>
        <end position="154"/>
    </location>
</feature>
<dbReference type="Gene3D" id="2.30.42.10">
    <property type="match status" value="1"/>
</dbReference>
<gene>
    <name evidence="5" type="ORF">GWI33_019497</name>
</gene>
<evidence type="ECO:0000259" key="2">
    <source>
        <dbReference type="PROSITE" id="PS50004"/>
    </source>
</evidence>
<proteinExistence type="predicted"/>
<dbReference type="SMART" id="SM00239">
    <property type="entry name" value="C2"/>
    <property type="match status" value="1"/>
</dbReference>
<feature type="region of interest" description="Disordered" evidence="1">
    <location>
        <begin position="1460"/>
        <end position="1494"/>
    </location>
</feature>
<evidence type="ECO:0000313" key="6">
    <source>
        <dbReference type="Proteomes" id="UP000625711"/>
    </source>
</evidence>
<dbReference type="GO" id="GO:0005886">
    <property type="term" value="C:plasma membrane"/>
    <property type="evidence" value="ECO:0007669"/>
    <property type="project" value="TreeGrafter"/>
</dbReference>
<evidence type="ECO:0000259" key="3">
    <source>
        <dbReference type="PROSITE" id="PS50010"/>
    </source>
</evidence>
<dbReference type="PROSITE" id="PS50106">
    <property type="entry name" value="PDZ"/>
    <property type="match status" value="1"/>
</dbReference>
<dbReference type="InterPro" id="IPR035899">
    <property type="entry name" value="DBL_dom_sf"/>
</dbReference>
<dbReference type="Pfam" id="PF00621">
    <property type="entry name" value="RhoGEF"/>
    <property type="match status" value="1"/>
</dbReference>
<dbReference type="SUPFAM" id="SSF50729">
    <property type="entry name" value="PH domain-like"/>
    <property type="match status" value="1"/>
</dbReference>
<sequence length="1530" mass="173814">MTNSSNIYELTVEFFHVSYLELSQERSSTMLKWTVLPRKEPYSNKMTPMAPVSSTESLPQTPRQKNKRRRSSTSRRTSTGHKRCSLDALNDDKENPFHSTPIKNTSAGPFENSPFRDVSNLSSNEACRRKSEKKSPKIIKKKKQCIESHPHPRISDSSNYFKPFEAVDSHIESILAEELCSCKKPSASEHKGKIFYDEDTTRIGNTDQKEITPLIKKPKVEALKINGENDIRVTPLVRKFLDLRFSRVILENEANSSSFINDMSLDKLVEALLDDSSDNKDVSLNTSVIVHTDNDLEKENDLNHTREENMMNLEQERQIELHSEASSDSGFKSSTNDNSHQLDNNFQCKCNNNNIGPLEKTIIQINETFNERCVDDSESRKRASVSSDNESLTKKARLDADYTLKRQKCIRRKKAEHLREKIHKLNSSIETQTISPFWSTQKRFLSPNEEDDLFMDCMGSAPFENTPLRGCYLENKEILGNHADKSSETSRNIKKCLVFDSPNVSNSSSFADSTFKSTVVDVRGSMDLKIFVSGDVLYVNVINCKDLYKPEKETINAYVKVAIFDRLSGSRRKKNSILQRTPVQSGCSRPWFNHTFKFPLTLTDTSKRIQVEVWHRERNTKTSEFLGCMSFDVKDAFNKVIEGSYRLLPQSEGRLGHSLISNECVDADFQVTGHRQAADMGENNQESCGSVTEEILSLDGIDNELRRSTNKAILSEQQKYADENLFLRYLELDPTEGPDAIPAAMQRKATGNKFGRTPFTQTKRLVRPAKSGFGFSVVWTHPPRIERVEKGLPADRAGILPGDYIIFVDKHNVVMMPEIDILNLIRSYGSQLVLEIFRRNPSRNGSVPSILQKSTTLVTPCSIRTDSNINLPNTTAVVSQRRPSTVCSTNTASMDYRRRKLNLPQVTFSSEKPVTNSEENRKRSMYQLIVKEQQYATALQFAITRFVSSLAERRDLITPSEHRILFQNCDELLRITEDILDHLVREDGEMDTNLLVRVYRCKLHEIITSYKRYCAGIKKADCVLANKMKNSNSEFVRFVQCPTIPRRRPDITTFIHKPLEHYREVLKILIAVQSQTQTKHEDYPVINQIVHDLQVTYREITSEGGLMEPCVEGRPLLSLQDLENRLVFTKCKPFVLNKPGRQWIFGGDLSRVEGRNVRQYWTLLFSDLLLFAKVSRDRVLFITEEPLPLAHVTDMFFNIRKKENEFRICINSEANKTATSPTVHCGPDLTRTPRKNSNKKTVILRAPTTELKAVWQNLLQRQIFQLNSGLDGGSLSSPMESPDVPITSSVGTLQSAETSSLRRQVRLLHGNNAFFDLTAAHDTPPDTPNLSPHTKPFAKSCRVRIVSDERDNDLETQLDDPNLNRCFMNDTNLLTVASMQSQSLSRTPETPSANVSSRTSSDDQYCEVVPSVRLCSTKTSHSCSTKHLSSSTIPISPNTFESFFNRSPSDEVFVSESVEHQKMSIGEAPSPSAILTPSTEITDESDESDDRELDLRDDIWDISQFDYDLSSLNIDGMSQNSSKTPHTDDF</sequence>
<feature type="domain" description="C2" evidence="2">
    <location>
        <begin position="516"/>
        <end position="648"/>
    </location>
</feature>
<dbReference type="PROSITE" id="PS50010">
    <property type="entry name" value="DH_2"/>
    <property type="match status" value="1"/>
</dbReference>
<feature type="domain" description="DH" evidence="3">
    <location>
        <begin position="920"/>
        <end position="1103"/>
    </location>
</feature>
<dbReference type="SUPFAM" id="SSF50156">
    <property type="entry name" value="PDZ domain-like"/>
    <property type="match status" value="1"/>
</dbReference>
<feature type="compositionally biased region" description="Acidic residues" evidence="1">
    <location>
        <begin position="1481"/>
        <end position="1492"/>
    </location>
</feature>
<feature type="region of interest" description="Disordered" evidence="1">
    <location>
        <begin position="41"/>
        <end position="159"/>
    </location>
</feature>
<evidence type="ECO:0000313" key="5">
    <source>
        <dbReference type="EMBL" id="KAF7267264.1"/>
    </source>
</evidence>
<dbReference type="PANTHER" id="PTHR46848:SF1">
    <property type="entry name" value="REGULATOR OF G-PROTEIN SIGNALING 3"/>
    <property type="match status" value="1"/>
</dbReference>
<dbReference type="OrthoDB" id="410721at2759"/>
<dbReference type="SMART" id="SM00228">
    <property type="entry name" value="PDZ"/>
    <property type="match status" value="1"/>
</dbReference>
<evidence type="ECO:0000256" key="1">
    <source>
        <dbReference type="SAM" id="MobiDB-lite"/>
    </source>
</evidence>
<dbReference type="InterPro" id="IPR001478">
    <property type="entry name" value="PDZ"/>
</dbReference>
<feature type="compositionally biased region" description="Polar residues" evidence="1">
    <location>
        <begin position="97"/>
        <end position="107"/>
    </location>
</feature>